<organism evidence="1 2">
    <name type="scientific">Neolecta irregularis (strain DAH-3)</name>
    <dbReference type="NCBI Taxonomy" id="1198029"/>
    <lineage>
        <taxon>Eukaryota</taxon>
        <taxon>Fungi</taxon>
        <taxon>Dikarya</taxon>
        <taxon>Ascomycota</taxon>
        <taxon>Taphrinomycotina</taxon>
        <taxon>Neolectales</taxon>
        <taxon>Neolectaceae</taxon>
        <taxon>Neolecta</taxon>
    </lineage>
</organism>
<evidence type="ECO:0000313" key="2">
    <source>
        <dbReference type="Proteomes" id="UP000186594"/>
    </source>
</evidence>
<dbReference type="Proteomes" id="UP000186594">
    <property type="component" value="Unassembled WGS sequence"/>
</dbReference>
<comment type="caution">
    <text evidence="1">The sequence shown here is derived from an EMBL/GenBank/DDBJ whole genome shotgun (WGS) entry which is preliminary data.</text>
</comment>
<proteinExistence type="predicted"/>
<protein>
    <submittedName>
        <fullName evidence="1">Uncharacterized protein</fullName>
    </submittedName>
</protein>
<evidence type="ECO:0000313" key="1">
    <source>
        <dbReference type="EMBL" id="OLL25726.1"/>
    </source>
</evidence>
<name>A0A1U7LSS4_NEOID</name>
<gene>
    <name evidence="1" type="ORF">NEOLI_002903</name>
</gene>
<sequence length="61" mass="6550">MSSNEITQTGNVTMNHSAHVGFGNMFSRAIIFCGDAIGDAIPPIFEERAIPKIRAFANGEP</sequence>
<dbReference type="EMBL" id="LXFE01000328">
    <property type="protein sequence ID" value="OLL25726.1"/>
    <property type="molecule type" value="Genomic_DNA"/>
</dbReference>
<accession>A0A1U7LSS4</accession>
<keyword evidence="2" id="KW-1185">Reference proteome</keyword>
<dbReference type="AlphaFoldDB" id="A0A1U7LSS4"/>
<reference evidence="1 2" key="1">
    <citation type="submission" date="2016-04" db="EMBL/GenBank/DDBJ databases">
        <title>Evolutionary innovation and constraint leading to complex multicellularity in the Ascomycota.</title>
        <authorList>
            <person name="Cisse O."/>
            <person name="Nguyen A."/>
            <person name="Hewitt D.A."/>
            <person name="Jedd G."/>
            <person name="Stajich J.E."/>
        </authorList>
    </citation>
    <scope>NUCLEOTIDE SEQUENCE [LARGE SCALE GENOMIC DNA]</scope>
    <source>
        <strain evidence="1 2">DAH-3</strain>
    </source>
</reference>